<proteinExistence type="predicted"/>
<dbReference type="InterPro" id="IPR058074">
    <property type="entry name" value="Bacteriocin-like"/>
</dbReference>
<organism evidence="1 2">
    <name type="scientific">Chryseobacterium lathyri</name>
    <dbReference type="NCBI Taxonomy" id="395933"/>
    <lineage>
        <taxon>Bacteria</taxon>
        <taxon>Pseudomonadati</taxon>
        <taxon>Bacteroidota</taxon>
        <taxon>Flavobacteriia</taxon>
        <taxon>Flavobacteriales</taxon>
        <taxon>Weeksellaceae</taxon>
        <taxon>Chryseobacterium group</taxon>
        <taxon>Chryseobacterium</taxon>
    </lineage>
</organism>
<dbReference type="RefSeq" id="WP_146897209.1">
    <property type="nucleotide sequence ID" value="NZ_BJYI01000020.1"/>
</dbReference>
<sequence>MKNLKKISRESLKSVKGGITPECAQWWGSGQPYYTSQTACLQSPNYDPDINLGCHNACGRWYIQ</sequence>
<dbReference type="NCBIfam" id="NF047798">
    <property type="entry name" value="leader_Chryseo"/>
    <property type="match status" value="1"/>
</dbReference>
<dbReference type="EMBL" id="BJYI01000020">
    <property type="protein sequence ID" value="GEN73800.1"/>
    <property type="molecule type" value="Genomic_DNA"/>
</dbReference>
<reference evidence="1 2" key="1">
    <citation type="submission" date="2019-07" db="EMBL/GenBank/DDBJ databases">
        <title>Whole genome shotgun sequence of Chryseobacterium lathyri NBRC 105250.</title>
        <authorList>
            <person name="Hosoyama A."/>
            <person name="Uohara A."/>
            <person name="Ohji S."/>
            <person name="Ichikawa N."/>
        </authorList>
    </citation>
    <scope>NUCLEOTIDE SEQUENCE [LARGE SCALE GENOMIC DNA]</scope>
    <source>
        <strain evidence="1 2">NBRC 105250</strain>
    </source>
</reference>
<name>A0A511YF23_9FLAO</name>
<evidence type="ECO:0000313" key="2">
    <source>
        <dbReference type="Proteomes" id="UP000321150"/>
    </source>
</evidence>
<accession>A0A511YF23</accession>
<protein>
    <submittedName>
        <fullName evidence="1">Uncharacterized protein</fullName>
    </submittedName>
</protein>
<gene>
    <name evidence="1" type="ORF">CLA01_38720</name>
</gene>
<dbReference type="AlphaFoldDB" id="A0A511YF23"/>
<dbReference type="Proteomes" id="UP000321150">
    <property type="component" value="Unassembled WGS sequence"/>
</dbReference>
<comment type="caution">
    <text evidence="1">The sequence shown here is derived from an EMBL/GenBank/DDBJ whole genome shotgun (WGS) entry which is preliminary data.</text>
</comment>
<evidence type="ECO:0000313" key="1">
    <source>
        <dbReference type="EMBL" id="GEN73800.1"/>
    </source>
</evidence>
<dbReference type="OrthoDB" id="1264086at2"/>